<feature type="transmembrane region" description="Helical" evidence="13">
    <location>
        <begin position="192"/>
        <end position="214"/>
    </location>
</feature>
<evidence type="ECO:0000256" key="10">
    <source>
        <dbReference type="ARBA" id="ARBA00023136"/>
    </source>
</evidence>
<evidence type="ECO:0000256" key="3">
    <source>
        <dbReference type="ARBA" id="ARBA00021622"/>
    </source>
</evidence>
<dbReference type="KEGG" id="cnt:JT31_07000"/>
<dbReference type="PRINTS" id="PR00950">
    <property type="entry name" value="TYPE3IMSPROT"/>
</dbReference>
<keyword evidence="7 13" id="KW-1005">Bacterial flagellum biogenesis</keyword>
<evidence type="ECO:0000256" key="6">
    <source>
        <dbReference type="ARBA" id="ARBA00022692"/>
    </source>
</evidence>
<gene>
    <name evidence="13" type="primary">flhB</name>
    <name evidence="15" type="ORF">JT31_07000</name>
</gene>
<keyword evidence="4 13" id="KW-0813">Transport</keyword>
<keyword evidence="6 13" id="KW-0812">Transmembrane</keyword>
<reference evidence="15 16" key="1">
    <citation type="submission" date="2014-09" db="EMBL/GenBank/DDBJ databases">
        <title>Cedecea neteri SSMD04 Genome Sequencing.</title>
        <authorList>
            <person name="Tan J.-Y."/>
        </authorList>
    </citation>
    <scope>NUCLEOTIDE SEQUENCE [LARGE SCALE GENOMIC DNA]</scope>
    <source>
        <strain evidence="15 16">SSMD04</strain>
    </source>
</reference>
<evidence type="ECO:0000256" key="1">
    <source>
        <dbReference type="ARBA" id="ARBA00004651"/>
    </source>
</evidence>
<evidence type="ECO:0000256" key="9">
    <source>
        <dbReference type="ARBA" id="ARBA00022989"/>
    </source>
</evidence>
<dbReference type="GO" id="GO:0005886">
    <property type="term" value="C:plasma membrane"/>
    <property type="evidence" value="ECO:0007669"/>
    <property type="project" value="UniProtKB-SubCell"/>
</dbReference>
<dbReference type="SUPFAM" id="SSF160544">
    <property type="entry name" value="EscU C-terminal domain-like"/>
    <property type="match status" value="1"/>
</dbReference>
<evidence type="ECO:0000313" key="15">
    <source>
        <dbReference type="EMBL" id="AIR04364.1"/>
    </source>
</evidence>
<evidence type="ECO:0000256" key="4">
    <source>
        <dbReference type="ARBA" id="ARBA00022448"/>
    </source>
</evidence>
<evidence type="ECO:0000256" key="2">
    <source>
        <dbReference type="ARBA" id="ARBA00010690"/>
    </source>
</evidence>
<evidence type="ECO:0000256" key="7">
    <source>
        <dbReference type="ARBA" id="ARBA00022795"/>
    </source>
</evidence>
<dbReference type="AlphaFoldDB" id="A0A089Q1L0"/>
<dbReference type="Pfam" id="PF01312">
    <property type="entry name" value="Bac_export_2"/>
    <property type="match status" value="1"/>
</dbReference>
<dbReference type="InterPro" id="IPR006136">
    <property type="entry name" value="FlhB"/>
</dbReference>
<keyword evidence="10 13" id="KW-0472">Membrane</keyword>
<evidence type="ECO:0000256" key="13">
    <source>
        <dbReference type="RuleBase" id="RU364091"/>
    </source>
</evidence>
<comment type="function">
    <text evidence="12 13">Required for formation of the rod structure in the basal body of the flagellar apparatus. Together with FliI and FliH, may constitute the export apparatus of flagellin.</text>
</comment>
<feature type="transmembrane region" description="Helical" evidence="13">
    <location>
        <begin position="153"/>
        <end position="172"/>
    </location>
</feature>
<keyword evidence="15" id="KW-0966">Cell projection</keyword>
<evidence type="ECO:0000313" key="16">
    <source>
        <dbReference type="Proteomes" id="UP000029481"/>
    </source>
</evidence>
<keyword evidence="15" id="KW-0969">Cilium</keyword>
<sequence length="379" mass="42212">MSSSSSGDKSEKPTAGKLRKARQKGDIPRSKDLTMAVGLVASFVTISSFFPYYKSLISESFLSVGRMAGRLDDSGALSQFMMLNVLVILKFIATLVPIPVACIISSLIPGGWIFTPNKLLPDFKKINPISGLKRMVSGSHYVEVGKMMLKCGVILAVLYTMVNDSLAGLLYLQQLYLRQAISSGFDIFHHVISYFVAVIVIFALLDVPLSKFMFTKKMRMTKQEVKEEHKSNDGNPQIKGRIRQLQRQMAMGQINKTVPSADVIVTNPTHYAVALKYDPNKAEAPYIVAKGVDDVAMFIREVGKNHGVEIVEFPPLARAVYYTTRVNQQIPAQLFRAIAHVLTYVMQVKAWRAGNVEQKPRLNRQIDLPKEVLKADGEQ</sequence>
<dbReference type="PANTHER" id="PTHR30531">
    <property type="entry name" value="FLAGELLAR BIOSYNTHETIC PROTEIN FLHB"/>
    <property type="match status" value="1"/>
</dbReference>
<dbReference type="RefSeq" id="WP_038474896.1">
    <property type="nucleotide sequence ID" value="NZ_CP009451.1"/>
</dbReference>
<dbReference type="InterPro" id="IPR029025">
    <property type="entry name" value="T3SS_substrate_exporter_C"/>
</dbReference>
<protein>
    <recommendedName>
        <fullName evidence="3 13">Flagellar biosynthetic protein FlhB</fullName>
    </recommendedName>
</protein>
<feature type="transmembrane region" description="Helical" evidence="13">
    <location>
        <begin position="33"/>
        <end position="53"/>
    </location>
</feature>
<feature type="transmembrane region" description="Helical" evidence="13">
    <location>
        <begin position="98"/>
        <end position="115"/>
    </location>
</feature>
<keyword evidence="8 13" id="KW-0653">Protein transport</keyword>
<evidence type="ECO:0000256" key="8">
    <source>
        <dbReference type="ARBA" id="ARBA00022927"/>
    </source>
</evidence>
<dbReference type="GO" id="GO:0009306">
    <property type="term" value="P:protein secretion"/>
    <property type="evidence" value="ECO:0007669"/>
    <property type="project" value="InterPro"/>
</dbReference>
<keyword evidence="5 13" id="KW-1003">Cell membrane</keyword>
<feature type="region of interest" description="Disordered" evidence="14">
    <location>
        <begin position="1"/>
        <end position="27"/>
    </location>
</feature>
<keyword evidence="16" id="KW-1185">Reference proteome</keyword>
<dbReference type="PANTHER" id="PTHR30531:SF12">
    <property type="entry name" value="FLAGELLAR BIOSYNTHETIC PROTEIN FLHB"/>
    <property type="match status" value="1"/>
</dbReference>
<dbReference type="OrthoDB" id="9807950at2"/>
<evidence type="ECO:0000256" key="11">
    <source>
        <dbReference type="ARBA" id="ARBA00023225"/>
    </source>
</evidence>
<keyword evidence="9 13" id="KW-1133">Transmembrane helix</keyword>
<dbReference type="FunFam" id="3.40.1690.10:FF:000001">
    <property type="entry name" value="Flagellar biosynthetic protein FlhB"/>
    <property type="match status" value="1"/>
</dbReference>
<evidence type="ECO:0000256" key="14">
    <source>
        <dbReference type="SAM" id="MobiDB-lite"/>
    </source>
</evidence>
<keyword evidence="11 13" id="KW-1006">Bacterial flagellum protein export</keyword>
<accession>A0A089Q1L0</accession>
<dbReference type="NCBIfam" id="TIGR00328">
    <property type="entry name" value="flhB"/>
    <property type="match status" value="1"/>
</dbReference>
<evidence type="ECO:0000256" key="5">
    <source>
        <dbReference type="ARBA" id="ARBA00022475"/>
    </source>
</evidence>
<evidence type="ECO:0000256" key="12">
    <source>
        <dbReference type="ARBA" id="ARBA00025078"/>
    </source>
</evidence>
<keyword evidence="15" id="KW-0282">Flagellum</keyword>
<comment type="subcellular location">
    <subcellularLocation>
        <location evidence="1">Cell membrane</location>
        <topology evidence="1">Multi-pass membrane protein</topology>
    </subcellularLocation>
</comment>
<organism evidence="15 16">
    <name type="scientific">Cedecea neteri</name>
    <dbReference type="NCBI Taxonomy" id="158822"/>
    <lineage>
        <taxon>Bacteria</taxon>
        <taxon>Pseudomonadati</taxon>
        <taxon>Pseudomonadota</taxon>
        <taxon>Gammaproteobacteria</taxon>
        <taxon>Enterobacterales</taxon>
        <taxon>Enterobacteriaceae</taxon>
        <taxon>Cedecea</taxon>
    </lineage>
</organism>
<dbReference type="Gene3D" id="3.40.1690.10">
    <property type="entry name" value="secretion proteins EscU"/>
    <property type="match status" value="1"/>
</dbReference>
<dbReference type="GO" id="GO:0044780">
    <property type="term" value="P:bacterial-type flagellum assembly"/>
    <property type="evidence" value="ECO:0007669"/>
    <property type="project" value="InterPro"/>
</dbReference>
<proteinExistence type="inferred from homology"/>
<dbReference type="InterPro" id="IPR006135">
    <property type="entry name" value="T3SS_substrate_exporter"/>
</dbReference>
<dbReference type="Proteomes" id="UP000029481">
    <property type="component" value="Chromosome"/>
</dbReference>
<comment type="similarity">
    <text evidence="2 13">Belongs to the type III secretion exporter family.</text>
</comment>
<name>A0A089Q1L0_9ENTR</name>
<dbReference type="EMBL" id="CP009451">
    <property type="protein sequence ID" value="AIR04364.1"/>
    <property type="molecule type" value="Genomic_DNA"/>
</dbReference>